<dbReference type="PANTHER" id="PTHR47197:SF3">
    <property type="entry name" value="DIHYDRO-HEME D1 DEHYDROGENASE"/>
    <property type="match status" value="1"/>
</dbReference>
<keyword evidence="1" id="KW-0812">Transmembrane</keyword>
<dbReference type="Proteomes" id="UP000825123">
    <property type="component" value="Chromosome"/>
</dbReference>
<dbReference type="EMBL" id="AP024597">
    <property type="protein sequence ID" value="BCU68928.1"/>
    <property type="molecule type" value="Genomic_DNA"/>
</dbReference>
<sequence length="350" mass="37821">MNRITLLAILLLITSILVSASTITVNTISTASGPSYGVYADGKIIIVAQGAFELQCIENNTIVNTIPLPHDPADPFKVAYDQGYLFVIYQKGPLVVLKDGKVISTYNIPHVGKYPDILTAGKYVAVTASNGYKVYFFTPSGEIGSVSVEPNPQALAYDNYTNTIYVGAYGYNVIDGISLSTMKVTQQIKINATVVDTMTFVPPDLLAVATYNQQVEFINVTSGKVVATASFSPPDTGIFGYSQITYDPADGYVLLSIAHHNDLVAVISTNGEVKYLVTVGNSPNGIIFDPQNNYVYVLNYGSNSISYFLSPNITTHTVSTSSNFTLLYMVVVVIIILLVVGGIVAFRRRK</sequence>
<dbReference type="PANTHER" id="PTHR47197">
    <property type="entry name" value="PROTEIN NIRF"/>
    <property type="match status" value="1"/>
</dbReference>
<keyword evidence="3" id="KW-1185">Reference proteome</keyword>
<dbReference type="InterPro" id="IPR015943">
    <property type="entry name" value="WD40/YVTN_repeat-like_dom_sf"/>
</dbReference>
<evidence type="ECO:0000313" key="2">
    <source>
        <dbReference type="EMBL" id="BCU68928.1"/>
    </source>
</evidence>
<dbReference type="Gene3D" id="2.130.10.10">
    <property type="entry name" value="YVTN repeat-like/Quinoprotein amine dehydrogenase"/>
    <property type="match status" value="2"/>
</dbReference>
<accession>A0A8D5U454</accession>
<keyword evidence="1" id="KW-1133">Transmembrane helix</keyword>
<organism evidence="2 3">
    <name type="scientific">Stygiolobus caldivivus</name>
    <dbReference type="NCBI Taxonomy" id="2824673"/>
    <lineage>
        <taxon>Archaea</taxon>
        <taxon>Thermoproteota</taxon>
        <taxon>Thermoprotei</taxon>
        <taxon>Sulfolobales</taxon>
        <taxon>Sulfolobaceae</taxon>
        <taxon>Stygiolobus</taxon>
    </lineage>
</organism>
<proteinExistence type="predicted"/>
<dbReference type="InterPro" id="IPR051200">
    <property type="entry name" value="Host-pathogen_enzymatic-act"/>
</dbReference>
<reference evidence="2 3" key="1">
    <citation type="submission" date="2021-04" db="EMBL/GenBank/DDBJ databases">
        <title>Complete genome sequence of Stygiolobus sp. KN-1.</title>
        <authorList>
            <person name="Nakamura K."/>
            <person name="Sakai H."/>
            <person name="Kurosawa N."/>
        </authorList>
    </citation>
    <scope>NUCLEOTIDE SEQUENCE [LARGE SCALE GENOMIC DNA]</scope>
    <source>
        <strain evidence="2 3">KN-1</strain>
    </source>
</reference>
<evidence type="ECO:0008006" key="4">
    <source>
        <dbReference type="Google" id="ProtNLM"/>
    </source>
</evidence>
<feature type="transmembrane region" description="Helical" evidence="1">
    <location>
        <begin position="326"/>
        <end position="346"/>
    </location>
</feature>
<name>A0A8D5U454_9CREN</name>
<gene>
    <name evidence="2" type="ORF">KN1_02250</name>
</gene>
<dbReference type="SUPFAM" id="SSF50969">
    <property type="entry name" value="YVTN repeat-like/Quinoprotein amine dehydrogenase"/>
    <property type="match status" value="1"/>
</dbReference>
<dbReference type="InterPro" id="IPR011044">
    <property type="entry name" value="Quino_amine_DH_bsu"/>
</dbReference>
<evidence type="ECO:0000313" key="3">
    <source>
        <dbReference type="Proteomes" id="UP000825123"/>
    </source>
</evidence>
<dbReference type="AlphaFoldDB" id="A0A8D5U454"/>
<dbReference type="RefSeq" id="WP_221288892.1">
    <property type="nucleotide sequence ID" value="NZ_AP024597.1"/>
</dbReference>
<dbReference type="KEGG" id="csty:KN1_02250"/>
<protein>
    <recommendedName>
        <fullName evidence="4">YncE family protein</fullName>
    </recommendedName>
</protein>
<evidence type="ECO:0000256" key="1">
    <source>
        <dbReference type="SAM" id="Phobius"/>
    </source>
</evidence>
<keyword evidence="1" id="KW-0472">Membrane</keyword>
<dbReference type="GeneID" id="66161975"/>